<reference evidence="7" key="1">
    <citation type="submission" date="2022-07" db="EMBL/GenBank/DDBJ databases">
        <title>Tahibacter sp., a new gammaproteobacterium isolated from the silt sample collected at pig farm.</title>
        <authorList>
            <person name="Chen H."/>
        </authorList>
    </citation>
    <scope>NUCLEOTIDE SEQUENCE</scope>
    <source>
        <strain evidence="7">P2K</strain>
    </source>
</reference>
<keyword evidence="3 5" id="KW-1133">Transmembrane helix</keyword>
<dbReference type="RefSeq" id="WP_255913367.1">
    <property type="nucleotide sequence ID" value="NZ_JANFQO010000005.1"/>
</dbReference>
<accession>A0ABT1QQL1</accession>
<evidence type="ECO:0000256" key="3">
    <source>
        <dbReference type="ARBA" id="ARBA00022989"/>
    </source>
</evidence>
<dbReference type="EMBL" id="JANFQO010000005">
    <property type="protein sequence ID" value="MCQ4164562.1"/>
    <property type="molecule type" value="Genomic_DNA"/>
</dbReference>
<feature type="transmembrane region" description="Helical" evidence="5">
    <location>
        <begin position="63"/>
        <end position="87"/>
    </location>
</feature>
<proteinExistence type="predicted"/>
<evidence type="ECO:0000256" key="5">
    <source>
        <dbReference type="SAM" id="Phobius"/>
    </source>
</evidence>
<evidence type="ECO:0000313" key="7">
    <source>
        <dbReference type="EMBL" id="MCQ4164562.1"/>
    </source>
</evidence>
<evidence type="ECO:0000256" key="1">
    <source>
        <dbReference type="ARBA" id="ARBA00004141"/>
    </source>
</evidence>
<protein>
    <submittedName>
        <fullName evidence="7">YIP1 family protein</fullName>
    </submittedName>
</protein>
<name>A0ABT1QQL1_9GAMM</name>
<dbReference type="Proteomes" id="UP001165498">
    <property type="component" value="Unassembled WGS sequence"/>
</dbReference>
<comment type="subcellular location">
    <subcellularLocation>
        <location evidence="1">Membrane</location>
        <topology evidence="1">Multi-pass membrane protein</topology>
    </subcellularLocation>
</comment>
<organism evidence="7 8">
    <name type="scientific">Tahibacter harae</name>
    <dbReference type="NCBI Taxonomy" id="2963937"/>
    <lineage>
        <taxon>Bacteria</taxon>
        <taxon>Pseudomonadati</taxon>
        <taxon>Pseudomonadota</taxon>
        <taxon>Gammaproteobacteria</taxon>
        <taxon>Lysobacterales</taxon>
        <taxon>Rhodanobacteraceae</taxon>
        <taxon>Tahibacter</taxon>
    </lineage>
</organism>
<evidence type="ECO:0000259" key="6">
    <source>
        <dbReference type="Pfam" id="PF04893"/>
    </source>
</evidence>
<dbReference type="Pfam" id="PF04893">
    <property type="entry name" value="Yip1"/>
    <property type="match status" value="1"/>
</dbReference>
<evidence type="ECO:0000256" key="2">
    <source>
        <dbReference type="ARBA" id="ARBA00022692"/>
    </source>
</evidence>
<keyword evidence="4 5" id="KW-0472">Membrane</keyword>
<comment type="caution">
    <text evidence="7">The sequence shown here is derived from an EMBL/GenBank/DDBJ whole genome shotgun (WGS) entry which is preliminary data.</text>
</comment>
<gene>
    <name evidence="7" type="ORF">NM961_07545</name>
</gene>
<feature type="transmembrane region" description="Helical" evidence="5">
    <location>
        <begin position="160"/>
        <end position="193"/>
    </location>
</feature>
<feature type="transmembrane region" description="Helical" evidence="5">
    <location>
        <begin position="35"/>
        <end position="57"/>
    </location>
</feature>
<keyword evidence="2 5" id="KW-0812">Transmembrane</keyword>
<dbReference type="InterPro" id="IPR006977">
    <property type="entry name" value="Yip1_dom"/>
</dbReference>
<feature type="domain" description="Yip1" evidence="6">
    <location>
        <begin position="12"/>
        <end position="175"/>
    </location>
</feature>
<sequence length="194" mass="20660">MDINKLITRAKNIILTPKTEWPVIAQEQTDIAGLYTGYVMIMAAIPAVFGLLANVIFSPLGIVFSFITMLLSYALALGMVFVMGLIIDALAPSFGAQKNQMQAMKTAAYYGTPGWVAGVFQIIPVLGALIMLAAGIYGLFQLYFALPHTMKVPQEKAVGYTVVIVVVAILLSLLVMGILGAIAFMAVAGTAALR</sequence>
<feature type="transmembrane region" description="Helical" evidence="5">
    <location>
        <begin position="107"/>
        <end position="140"/>
    </location>
</feature>
<evidence type="ECO:0000313" key="8">
    <source>
        <dbReference type="Proteomes" id="UP001165498"/>
    </source>
</evidence>
<evidence type="ECO:0000256" key="4">
    <source>
        <dbReference type="ARBA" id="ARBA00023136"/>
    </source>
</evidence>
<keyword evidence="8" id="KW-1185">Reference proteome</keyword>